<evidence type="ECO:0000313" key="4">
    <source>
        <dbReference type="Proteomes" id="UP000254919"/>
    </source>
</evidence>
<evidence type="ECO:0000256" key="2">
    <source>
        <dbReference type="SAM" id="Phobius"/>
    </source>
</evidence>
<keyword evidence="2" id="KW-0472">Membrane</keyword>
<dbReference type="GeneID" id="99633161"/>
<accession>A0A379N0C2</accession>
<gene>
    <name evidence="3" type="ORF">NCTC13291_02112</name>
</gene>
<evidence type="ECO:0000256" key="1">
    <source>
        <dbReference type="SAM" id="MobiDB-lite"/>
    </source>
</evidence>
<feature type="transmembrane region" description="Helical" evidence="2">
    <location>
        <begin position="75"/>
        <end position="97"/>
    </location>
</feature>
<protein>
    <submittedName>
        <fullName evidence="3">Uncharacterized protein conserved in bacteria (DUF2125)</fullName>
    </submittedName>
</protein>
<dbReference type="InterPro" id="IPR018666">
    <property type="entry name" value="DUF2125"/>
</dbReference>
<dbReference type="AlphaFoldDB" id="A0A379N0C2"/>
<name>A0A379N0C2_9PROT</name>
<dbReference type="Proteomes" id="UP000254919">
    <property type="component" value="Unassembled WGS sequence"/>
</dbReference>
<feature type="region of interest" description="Disordered" evidence="1">
    <location>
        <begin position="1"/>
        <end position="64"/>
    </location>
</feature>
<reference evidence="3 4" key="1">
    <citation type="submission" date="2018-06" db="EMBL/GenBank/DDBJ databases">
        <authorList>
            <consortium name="Pathogen Informatics"/>
            <person name="Doyle S."/>
        </authorList>
    </citation>
    <scope>NUCLEOTIDE SEQUENCE [LARGE SCALE GENOMIC DNA]</scope>
    <source>
        <strain evidence="3 4">NCTC13291</strain>
    </source>
</reference>
<dbReference type="RefSeq" id="WP_081798594.1">
    <property type="nucleotide sequence ID" value="NZ_AP031462.1"/>
</dbReference>
<sequence length="431" mass="45519">MRSAGGRAIAGGVDTEKNGAHAPGTWQASQAGRDAPARNAPARTADGQGTGGGEVVQAPPGRRAARRRWLRPAPLLLGLTVLLAGLAAAHAMLWHWMGGRLEEGFTAWAQSRRAQGWRVEYGTPQRGGWPFSATLRLPDFRLSGGDATLPGGIDWRAPALDLRVVLPRLDELRIEPKGPQRLRLGALELPFAADRLTGLLPLQADVLPRGGEFRADRLRLGLPGTAADGGPGGLEIRRLEVTLDTRSSATEGESAIALSVQSQGITLPSLSQGRSWPLGPRIETAGLTASLTGPLPVGRVPTRRAEIWRDAGGVLELRDVTLRWGPTAASAAATLALDEALQPMGAGTVRLVGAQEALSMLGAGGVIDARTAETASRMAALLARPGGEGEPPQIELPLTLQDRRLSLARLPVLRLPELVWPVPPGRRDSEE</sequence>
<dbReference type="Pfam" id="PF09898">
    <property type="entry name" value="DUF2125"/>
    <property type="match status" value="1"/>
</dbReference>
<organism evidence="3 4">
    <name type="scientific">Roseomonas mucosa</name>
    <dbReference type="NCBI Taxonomy" id="207340"/>
    <lineage>
        <taxon>Bacteria</taxon>
        <taxon>Pseudomonadati</taxon>
        <taxon>Pseudomonadota</taxon>
        <taxon>Alphaproteobacteria</taxon>
        <taxon>Acetobacterales</taxon>
        <taxon>Roseomonadaceae</taxon>
        <taxon>Roseomonas</taxon>
    </lineage>
</organism>
<evidence type="ECO:0000313" key="3">
    <source>
        <dbReference type="EMBL" id="SUE40546.1"/>
    </source>
</evidence>
<dbReference type="EMBL" id="UGVN01000001">
    <property type="protein sequence ID" value="SUE40546.1"/>
    <property type="molecule type" value="Genomic_DNA"/>
</dbReference>
<keyword evidence="2" id="KW-1133">Transmembrane helix</keyword>
<keyword evidence="2" id="KW-0812">Transmembrane</keyword>
<proteinExistence type="predicted"/>